<keyword evidence="2" id="KW-1185">Reference proteome</keyword>
<feature type="non-terminal residue" evidence="1">
    <location>
        <position position="1"/>
    </location>
</feature>
<evidence type="ECO:0000313" key="2">
    <source>
        <dbReference type="Proteomes" id="UP000002640"/>
    </source>
</evidence>
<dbReference type="KEGG" id="psoj:PHYSODRAFT_528772"/>
<evidence type="ECO:0000313" key="1">
    <source>
        <dbReference type="EMBL" id="EGZ07717.1"/>
    </source>
</evidence>
<reference evidence="1 2" key="1">
    <citation type="journal article" date="2006" name="Science">
        <title>Phytophthora genome sequences uncover evolutionary origins and mechanisms of pathogenesis.</title>
        <authorList>
            <person name="Tyler B.M."/>
            <person name="Tripathy S."/>
            <person name="Zhang X."/>
            <person name="Dehal P."/>
            <person name="Jiang R.H."/>
            <person name="Aerts A."/>
            <person name="Arredondo F.D."/>
            <person name="Baxter L."/>
            <person name="Bensasson D."/>
            <person name="Beynon J.L."/>
            <person name="Chapman J."/>
            <person name="Damasceno C.M."/>
            <person name="Dorrance A.E."/>
            <person name="Dou D."/>
            <person name="Dickerman A.W."/>
            <person name="Dubchak I.L."/>
            <person name="Garbelotto M."/>
            <person name="Gijzen M."/>
            <person name="Gordon S.G."/>
            <person name="Govers F."/>
            <person name="Grunwald N.J."/>
            <person name="Huang W."/>
            <person name="Ivors K.L."/>
            <person name="Jones R.W."/>
            <person name="Kamoun S."/>
            <person name="Krampis K."/>
            <person name="Lamour K.H."/>
            <person name="Lee M.K."/>
            <person name="McDonald W.H."/>
            <person name="Medina M."/>
            <person name="Meijer H.J."/>
            <person name="Nordberg E.K."/>
            <person name="Maclean D.J."/>
            <person name="Ospina-Giraldo M.D."/>
            <person name="Morris P.F."/>
            <person name="Phuntumart V."/>
            <person name="Putnam N.H."/>
            <person name="Rash S."/>
            <person name="Rose J.K."/>
            <person name="Sakihama Y."/>
            <person name="Salamov A.A."/>
            <person name="Savidor A."/>
            <person name="Scheuring C.F."/>
            <person name="Smith B.M."/>
            <person name="Sobral B.W."/>
            <person name="Terry A."/>
            <person name="Torto-Alalibo T.A."/>
            <person name="Win J."/>
            <person name="Xu Z."/>
            <person name="Zhang H."/>
            <person name="Grigoriev I.V."/>
            <person name="Rokhsar D.S."/>
            <person name="Boore J.L."/>
        </authorList>
    </citation>
    <scope>NUCLEOTIDE SEQUENCE [LARGE SCALE GENOMIC DNA]</scope>
    <source>
        <strain evidence="1 2">P6497</strain>
    </source>
</reference>
<sequence>IETVEELLDFCWIYAEQLASCSLLCAAKLHALAVRTQRSASKLMEDEEVLVRLRWSLVLKPLLFKPLLQHAIALKVLPGKTMAGQVGMSHELGGLVRLVDLGSRERIFREMKASREELERAFTTAAAHVHATKPDTKEASIVEDSAVKYVESLPVDKKKLLLAELERDLDDAPPHLFPHIFMVFSLVTSAVISSAEGSELLMNAVEILLSVFDRRIHDPSSCLDALGLLLRLSLASHPLWQDNAPLYLNTVESLSETATIQVDPKVKWAARMALQQLLFECNVLLLHQNQANLRNVLLPSTMRLVSIRLGS</sequence>
<gene>
    <name evidence="1" type="ORF">PHYSODRAFT_528772</name>
</gene>
<dbReference type="AlphaFoldDB" id="G5AAT8"/>
<dbReference type="GeneID" id="20661282"/>
<accession>G5AAT8</accession>
<dbReference type="EMBL" id="JH159162">
    <property type="protein sequence ID" value="EGZ07717.1"/>
    <property type="molecule type" value="Genomic_DNA"/>
</dbReference>
<dbReference type="InParanoid" id="G5AAT8"/>
<protein>
    <submittedName>
        <fullName evidence="1">Uncharacterized protein</fullName>
    </submittedName>
</protein>
<dbReference type="OMA" id="RWIVTIM"/>
<organism evidence="1 2">
    <name type="scientific">Phytophthora sojae (strain P6497)</name>
    <name type="common">Soybean stem and root rot agent</name>
    <name type="synonym">Phytophthora megasperma f. sp. glycines</name>
    <dbReference type="NCBI Taxonomy" id="1094619"/>
    <lineage>
        <taxon>Eukaryota</taxon>
        <taxon>Sar</taxon>
        <taxon>Stramenopiles</taxon>
        <taxon>Oomycota</taxon>
        <taxon>Peronosporomycetes</taxon>
        <taxon>Peronosporales</taxon>
        <taxon>Peronosporaceae</taxon>
        <taxon>Phytophthora</taxon>
    </lineage>
</organism>
<dbReference type="RefSeq" id="XP_009537283.1">
    <property type="nucleotide sequence ID" value="XM_009538988.1"/>
</dbReference>
<proteinExistence type="predicted"/>
<name>G5AAT8_PHYSP</name>
<dbReference type="Proteomes" id="UP000002640">
    <property type="component" value="Unassembled WGS sequence"/>
</dbReference>